<evidence type="ECO:0000313" key="3">
    <source>
        <dbReference type="EMBL" id="KAL3275999.1"/>
    </source>
</evidence>
<evidence type="ECO:0000313" key="4">
    <source>
        <dbReference type="Proteomes" id="UP001516400"/>
    </source>
</evidence>
<keyword evidence="4" id="KW-1185">Reference proteome</keyword>
<dbReference type="InterPro" id="IPR055460">
    <property type="entry name" value="IFT52_central"/>
</dbReference>
<dbReference type="Gene3D" id="6.10.250.2800">
    <property type="match status" value="1"/>
</dbReference>
<protein>
    <submittedName>
        <fullName evidence="3">Uncharacterized protein</fullName>
    </submittedName>
</protein>
<evidence type="ECO:0000259" key="2">
    <source>
        <dbReference type="Pfam" id="PF23355"/>
    </source>
</evidence>
<dbReference type="InterPro" id="IPR039975">
    <property type="entry name" value="IFT52"/>
</dbReference>
<dbReference type="Pfam" id="PF23355">
    <property type="entry name" value="IFT52_GIFT"/>
    <property type="match status" value="1"/>
</dbReference>
<organism evidence="3 4">
    <name type="scientific">Cryptolaemus montrouzieri</name>
    <dbReference type="NCBI Taxonomy" id="559131"/>
    <lineage>
        <taxon>Eukaryota</taxon>
        <taxon>Metazoa</taxon>
        <taxon>Ecdysozoa</taxon>
        <taxon>Arthropoda</taxon>
        <taxon>Hexapoda</taxon>
        <taxon>Insecta</taxon>
        <taxon>Pterygota</taxon>
        <taxon>Neoptera</taxon>
        <taxon>Endopterygota</taxon>
        <taxon>Coleoptera</taxon>
        <taxon>Polyphaga</taxon>
        <taxon>Cucujiformia</taxon>
        <taxon>Coccinelloidea</taxon>
        <taxon>Coccinellidae</taxon>
        <taxon>Scymninae</taxon>
        <taxon>Scymnini</taxon>
        <taxon>Cryptolaemus</taxon>
    </lineage>
</organism>
<dbReference type="InterPro" id="IPR055458">
    <property type="entry name" value="IFT52_GIFT"/>
</dbReference>
<dbReference type="InterPro" id="IPR029062">
    <property type="entry name" value="Class_I_gatase-like"/>
</dbReference>
<dbReference type="Proteomes" id="UP001516400">
    <property type="component" value="Unassembled WGS sequence"/>
</dbReference>
<sequence length="422" mass="48298">MAPEREENYAENKNTIIINASKNELFKVHENWKILYRKLKIYWKVVINKDELSLQLLQNCGLLILPGSQTPFEENELNILNTYVNRGGRILILLSEHISNDNSNTHIFLEEYGIVPNMDALIRSHYYKYFHPKEVFLADSEINTCLKEDKEHLNIVYPFGCTMNVSKPSSIAFTSGSASFPVDRPLGAIFDNQNTGGRIIALGSGHLFADKYIDQENNDKFRENIFNCLLKSKEIALFFSEHDDIDVMEHNIVPNTAELANKPKLCLTDAISHTASIDYIKLLDHKIYSVNFNLVPDILRMYSDLNVKQEQLRIITPKFESPYPHLQAAVFPPAFRDLPLPPLELFDLDEAFSSVFSKLAQFTNKFIAKTVSSDEVTEDNLKFFITECARIVKVDEDDIDPKEILHEIGSEIAKFKSIDTIV</sequence>
<comment type="caution">
    <text evidence="3">The sequence shown here is derived from an EMBL/GenBank/DDBJ whole genome shotgun (WGS) entry which is preliminary data.</text>
</comment>
<dbReference type="PANTHER" id="PTHR12969:SF7">
    <property type="entry name" value="INTRAFLAGELLAR TRANSPORT PROTEIN 52 HOMOLOG"/>
    <property type="match status" value="1"/>
</dbReference>
<dbReference type="EMBL" id="JABFTP020000083">
    <property type="protein sequence ID" value="KAL3275999.1"/>
    <property type="molecule type" value="Genomic_DNA"/>
</dbReference>
<name>A0ABD2NBR9_9CUCU</name>
<gene>
    <name evidence="3" type="ORF">HHI36_020730</name>
</gene>
<reference evidence="3 4" key="1">
    <citation type="journal article" date="2021" name="BMC Biol.">
        <title>Horizontally acquired antibacterial genes associated with adaptive radiation of ladybird beetles.</title>
        <authorList>
            <person name="Li H.S."/>
            <person name="Tang X.F."/>
            <person name="Huang Y.H."/>
            <person name="Xu Z.Y."/>
            <person name="Chen M.L."/>
            <person name="Du X.Y."/>
            <person name="Qiu B.Y."/>
            <person name="Chen P.T."/>
            <person name="Zhang W."/>
            <person name="Slipinski A."/>
            <person name="Escalona H.E."/>
            <person name="Waterhouse R.M."/>
            <person name="Zwick A."/>
            <person name="Pang H."/>
        </authorList>
    </citation>
    <scope>NUCLEOTIDE SEQUENCE [LARGE SCALE GENOMIC DNA]</scope>
    <source>
        <strain evidence="3">SYSU2018</strain>
    </source>
</reference>
<dbReference type="CDD" id="cd23683">
    <property type="entry name" value="IFT52_CTD"/>
    <property type="match status" value="1"/>
</dbReference>
<feature type="domain" description="IFT52 central" evidence="1">
    <location>
        <begin position="259"/>
        <end position="341"/>
    </location>
</feature>
<dbReference type="SUPFAM" id="SSF52317">
    <property type="entry name" value="Class I glutamine amidotransferase-like"/>
    <property type="match status" value="1"/>
</dbReference>
<evidence type="ECO:0000259" key="1">
    <source>
        <dbReference type="Pfam" id="PF23352"/>
    </source>
</evidence>
<accession>A0ABD2NBR9</accession>
<proteinExistence type="predicted"/>
<dbReference type="Pfam" id="PF23352">
    <property type="entry name" value="IFT52_central"/>
    <property type="match status" value="1"/>
</dbReference>
<dbReference type="PANTHER" id="PTHR12969">
    <property type="entry name" value="NGD5/OSM-6/IFT52"/>
    <property type="match status" value="1"/>
</dbReference>
<feature type="domain" description="IFT52 GIFT" evidence="2">
    <location>
        <begin position="15"/>
        <end position="237"/>
    </location>
</feature>
<dbReference type="AlphaFoldDB" id="A0ABD2NBR9"/>